<reference evidence="5" key="2">
    <citation type="submission" date="2021-08" db="EMBL/GenBank/DDBJ databases">
        <authorList>
            <person name="Tani A."/>
            <person name="Ola A."/>
            <person name="Ogura Y."/>
            <person name="Katsura K."/>
            <person name="Hayashi T."/>
        </authorList>
    </citation>
    <scope>NUCLEOTIDE SEQUENCE</scope>
    <source>
        <strain evidence="5">DSM 14458</strain>
    </source>
</reference>
<dbReference type="Pfam" id="PF04773">
    <property type="entry name" value="FecR"/>
    <property type="match status" value="1"/>
</dbReference>
<dbReference type="Proteomes" id="UP001055093">
    <property type="component" value="Unassembled WGS sequence"/>
</dbReference>
<dbReference type="Gene3D" id="2.60.120.1440">
    <property type="match status" value="1"/>
</dbReference>
<name>A0ABQ4US17_9HYPH</name>
<sequence length="327" mass="34981">MPFRSVSGCPQSVMTESPPPDASNDPDDDPVYEQAAFWVVRLSSPDTTASDRKTFEAWLSADPAHAEAYAEMDGWRRTMGQVPDPRRRGSALPKIVAFAVALGLVGLSGRHIGLFDRLRADAWTEVGGIRTEILVDGSRVDLNTDTALALNFTSGERGVTLLRGEAAFDVVPDPQRPFVVRGGGISARAVGTRFFVRVDGAASPVGVAEGKVEVTTDIGQATLQAGEIATQDAAGRPEAERSDVAQTMAWRDGTLLFSGQPLSKVLAELERYRRGRIVILGPSVAAKRFSGTLDPRDTDEALDVLAATMGVQITRVTPLLVLVRPAT</sequence>
<evidence type="ECO:0000313" key="5">
    <source>
        <dbReference type="EMBL" id="GJE74970.1"/>
    </source>
</evidence>
<dbReference type="InterPro" id="IPR012373">
    <property type="entry name" value="Ferrdict_sens_TM"/>
</dbReference>
<evidence type="ECO:0000259" key="3">
    <source>
        <dbReference type="Pfam" id="PF16220"/>
    </source>
</evidence>
<comment type="caution">
    <text evidence="5">The sequence shown here is derived from an EMBL/GenBank/DDBJ whole genome shotgun (WGS) entry which is preliminary data.</text>
</comment>
<feature type="domain" description="FecR protein" evidence="2">
    <location>
        <begin position="122"/>
        <end position="213"/>
    </location>
</feature>
<protein>
    <submittedName>
        <fullName evidence="5">Protein FecR</fullName>
    </submittedName>
</protein>
<organism evidence="5 6">
    <name type="scientific">Methylorubrum suomiense</name>
    <dbReference type="NCBI Taxonomy" id="144191"/>
    <lineage>
        <taxon>Bacteria</taxon>
        <taxon>Pseudomonadati</taxon>
        <taxon>Pseudomonadota</taxon>
        <taxon>Alphaproteobacteria</taxon>
        <taxon>Hyphomicrobiales</taxon>
        <taxon>Methylobacteriaceae</taxon>
        <taxon>Methylorubrum</taxon>
    </lineage>
</organism>
<dbReference type="EMBL" id="BPRE01000004">
    <property type="protein sequence ID" value="GJE74970.1"/>
    <property type="molecule type" value="Genomic_DNA"/>
</dbReference>
<feature type="region of interest" description="Disordered" evidence="1">
    <location>
        <begin position="1"/>
        <end position="30"/>
    </location>
</feature>
<reference evidence="5" key="1">
    <citation type="journal article" date="2021" name="Front. Microbiol.">
        <title>Comprehensive Comparative Genomics and Phenotyping of Methylobacterium Species.</title>
        <authorList>
            <person name="Alessa O."/>
            <person name="Ogura Y."/>
            <person name="Fujitani Y."/>
            <person name="Takami H."/>
            <person name="Hayashi T."/>
            <person name="Sahin N."/>
            <person name="Tani A."/>
        </authorList>
    </citation>
    <scope>NUCLEOTIDE SEQUENCE</scope>
    <source>
        <strain evidence="5">DSM 14458</strain>
    </source>
</reference>
<dbReference type="Pfam" id="PF16344">
    <property type="entry name" value="FecR_C"/>
    <property type="match status" value="1"/>
</dbReference>
<evidence type="ECO:0000259" key="4">
    <source>
        <dbReference type="Pfam" id="PF16344"/>
    </source>
</evidence>
<dbReference type="Gene3D" id="3.55.50.30">
    <property type="match status" value="1"/>
</dbReference>
<accession>A0ABQ4US17</accession>
<gene>
    <name evidence="5" type="primary">fecR_1</name>
    <name evidence="5" type="ORF">BGCPKDLD_1544</name>
</gene>
<evidence type="ECO:0000256" key="1">
    <source>
        <dbReference type="SAM" id="MobiDB-lite"/>
    </source>
</evidence>
<dbReference type="PIRSF" id="PIRSF018266">
    <property type="entry name" value="FecR"/>
    <property type="match status" value="1"/>
</dbReference>
<keyword evidence="6" id="KW-1185">Reference proteome</keyword>
<dbReference type="PANTHER" id="PTHR30273:SF2">
    <property type="entry name" value="PROTEIN FECR"/>
    <property type="match status" value="1"/>
</dbReference>
<feature type="domain" description="Protein FecR C-terminal" evidence="4">
    <location>
        <begin position="255"/>
        <end position="314"/>
    </location>
</feature>
<dbReference type="PANTHER" id="PTHR30273">
    <property type="entry name" value="PERIPLASMIC SIGNAL SENSOR AND SIGMA FACTOR ACTIVATOR FECR-RELATED"/>
    <property type="match status" value="1"/>
</dbReference>
<evidence type="ECO:0000313" key="6">
    <source>
        <dbReference type="Proteomes" id="UP001055093"/>
    </source>
</evidence>
<evidence type="ECO:0000259" key="2">
    <source>
        <dbReference type="Pfam" id="PF04773"/>
    </source>
</evidence>
<dbReference type="InterPro" id="IPR032508">
    <property type="entry name" value="FecR_C"/>
</dbReference>
<proteinExistence type="predicted"/>
<dbReference type="InterPro" id="IPR032623">
    <property type="entry name" value="FecR_N"/>
</dbReference>
<feature type="domain" description="FecR N-terminal" evidence="3">
    <location>
        <begin position="33"/>
        <end position="72"/>
    </location>
</feature>
<dbReference type="InterPro" id="IPR006860">
    <property type="entry name" value="FecR"/>
</dbReference>
<dbReference type="Pfam" id="PF16220">
    <property type="entry name" value="DUF4880"/>
    <property type="match status" value="1"/>
</dbReference>